<accession>A0A0W1R8V1</accession>
<evidence type="ECO:0000313" key="2">
    <source>
        <dbReference type="EMBL" id="KTG09428.1"/>
    </source>
</evidence>
<reference evidence="2 3" key="1">
    <citation type="submission" date="2015-12" db="EMBL/GenBank/DDBJ databases">
        <title>Haloprofundus marisrubri gen. nov., sp. nov., an extremely halophilic archaeon isolated from the Discovery deep brine-seawater interface in the Red Sea.</title>
        <authorList>
            <person name="Zhang G."/>
            <person name="Stingl U."/>
            <person name="Rashid M."/>
        </authorList>
    </citation>
    <scope>NUCLEOTIDE SEQUENCE [LARGE SCALE GENOMIC DNA]</scope>
    <source>
        <strain evidence="2 3">SB9</strain>
    </source>
</reference>
<organism evidence="2 3">
    <name type="scientific">Haloprofundus marisrubri</name>
    <dbReference type="NCBI Taxonomy" id="1514971"/>
    <lineage>
        <taxon>Archaea</taxon>
        <taxon>Methanobacteriati</taxon>
        <taxon>Methanobacteriota</taxon>
        <taxon>Stenosarchaea group</taxon>
        <taxon>Halobacteria</taxon>
        <taxon>Halobacteriales</taxon>
        <taxon>Haloferacaceae</taxon>
        <taxon>Haloprofundus</taxon>
    </lineage>
</organism>
<dbReference type="RefSeq" id="WP_155120616.1">
    <property type="nucleotide sequence ID" value="NZ_LOPU01000029.1"/>
</dbReference>
<feature type="compositionally biased region" description="Low complexity" evidence="1">
    <location>
        <begin position="318"/>
        <end position="332"/>
    </location>
</feature>
<gene>
    <name evidence="2" type="ORF">AUR64_16760</name>
</gene>
<dbReference type="AlphaFoldDB" id="A0A0W1R8V1"/>
<proteinExistence type="predicted"/>
<comment type="caution">
    <text evidence="2">The sequence shown here is derived from an EMBL/GenBank/DDBJ whole genome shotgun (WGS) entry which is preliminary data.</text>
</comment>
<sequence length="354" mass="36130">MNTQYVRAVAIVVALLLVVAPTVPVTAESTQRSVQTSFEERQRCAMDAVVGDPSDDRAVLEAARAGTNAGVCDARAAGARYTAQQYQRVFLGARDGAIEAMNVENNTERYTLADVQNASRGAARAALSNAQGSSPELLYDVAFGGAFGALRAIDVDDYSASFAEAAAEGGVTGALTAGRESGGTATSRTMTYAAYGGASGAMLGVGQQYNESIVLQNVSALYTEIRALTPEPSAVGSGNAGSSSPTQTFDDVVSSASGAAHGAVEATQQRTVQGVKTTAAETMAAAFGSAWSAANSASEADTRTGATERAASLGASKALSTSDAARSSASTTTDSLNRLVQLAYEYTTELFDGQ</sequence>
<name>A0A0W1R8V1_9EURY</name>
<dbReference type="EMBL" id="LOPU01000029">
    <property type="protein sequence ID" value="KTG09428.1"/>
    <property type="molecule type" value="Genomic_DNA"/>
</dbReference>
<protein>
    <submittedName>
        <fullName evidence="2">Uncharacterized protein</fullName>
    </submittedName>
</protein>
<dbReference type="Proteomes" id="UP000054387">
    <property type="component" value="Unassembled WGS sequence"/>
</dbReference>
<feature type="region of interest" description="Disordered" evidence="1">
    <location>
        <begin position="297"/>
        <end position="332"/>
    </location>
</feature>
<evidence type="ECO:0000313" key="3">
    <source>
        <dbReference type="Proteomes" id="UP000054387"/>
    </source>
</evidence>
<evidence type="ECO:0000256" key="1">
    <source>
        <dbReference type="SAM" id="MobiDB-lite"/>
    </source>
</evidence>
<keyword evidence="3" id="KW-1185">Reference proteome</keyword>